<keyword evidence="2" id="KW-1185">Reference proteome</keyword>
<accession>A0A9J6FQV1</accession>
<gene>
    <name evidence="1" type="ORF">HPB48_000492</name>
</gene>
<dbReference type="OMA" id="MERWDAY"/>
<dbReference type="Proteomes" id="UP000821853">
    <property type="component" value="Unassembled WGS sequence"/>
</dbReference>
<sequence length="178" mass="20347">MVFDTGGGESAGSDHINIQLTFGARNPPSPPARARSNQGTLTDDSIEKVAGMLEEEARVMHLKNYEDLQTWIQQTISRVRASTQPPQHRGRRRKPWWDKEVAESLRKLKARCREHRHAVSHGAGAAEVMERWDAYQEAKREMAMLVQRKLKAVNAKQLQDIQSAGRDAGRKFWRHIRS</sequence>
<dbReference type="EMBL" id="JABSTR010000003">
    <property type="protein sequence ID" value="KAH9365690.1"/>
    <property type="molecule type" value="Genomic_DNA"/>
</dbReference>
<organism evidence="1 2">
    <name type="scientific">Haemaphysalis longicornis</name>
    <name type="common">Bush tick</name>
    <dbReference type="NCBI Taxonomy" id="44386"/>
    <lineage>
        <taxon>Eukaryota</taxon>
        <taxon>Metazoa</taxon>
        <taxon>Ecdysozoa</taxon>
        <taxon>Arthropoda</taxon>
        <taxon>Chelicerata</taxon>
        <taxon>Arachnida</taxon>
        <taxon>Acari</taxon>
        <taxon>Parasitiformes</taxon>
        <taxon>Ixodida</taxon>
        <taxon>Ixodoidea</taxon>
        <taxon>Ixodidae</taxon>
        <taxon>Haemaphysalinae</taxon>
        <taxon>Haemaphysalis</taxon>
    </lineage>
</organism>
<evidence type="ECO:0000313" key="1">
    <source>
        <dbReference type="EMBL" id="KAH9365690.1"/>
    </source>
</evidence>
<dbReference type="AlphaFoldDB" id="A0A9J6FQV1"/>
<evidence type="ECO:0000313" key="2">
    <source>
        <dbReference type="Proteomes" id="UP000821853"/>
    </source>
</evidence>
<dbReference type="VEuPathDB" id="VectorBase:HLOH_052484"/>
<reference evidence="1 2" key="1">
    <citation type="journal article" date="2020" name="Cell">
        <title>Large-Scale Comparative Analyses of Tick Genomes Elucidate Their Genetic Diversity and Vector Capacities.</title>
        <authorList>
            <consortium name="Tick Genome and Microbiome Consortium (TIGMIC)"/>
            <person name="Jia N."/>
            <person name="Wang J."/>
            <person name="Shi W."/>
            <person name="Du L."/>
            <person name="Sun Y."/>
            <person name="Zhan W."/>
            <person name="Jiang J.F."/>
            <person name="Wang Q."/>
            <person name="Zhang B."/>
            <person name="Ji P."/>
            <person name="Bell-Sakyi L."/>
            <person name="Cui X.M."/>
            <person name="Yuan T.T."/>
            <person name="Jiang B.G."/>
            <person name="Yang W.F."/>
            <person name="Lam T.T."/>
            <person name="Chang Q.C."/>
            <person name="Ding S.J."/>
            <person name="Wang X.J."/>
            <person name="Zhu J.G."/>
            <person name="Ruan X.D."/>
            <person name="Zhao L."/>
            <person name="Wei J.T."/>
            <person name="Ye R.Z."/>
            <person name="Que T.C."/>
            <person name="Du C.H."/>
            <person name="Zhou Y.H."/>
            <person name="Cheng J.X."/>
            <person name="Dai P.F."/>
            <person name="Guo W.B."/>
            <person name="Han X.H."/>
            <person name="Huang E.J."/>
            <person name="Li L.F."/>
            <person name="Wei W."/>
            <person name="Gao Y.C."/>
            <person name="Liu J.Z."/>
            <person name="Shao H.Z."/>
            <person name="Wang X."/>
            <person name="Wang C.C."/>
            <person name="Yang T.C."/>
            <person name="Huo Q.B."/>
            <person name="Li W."/>
            <person name="Chen H.Y."/>
            <person name="Chen S.E."/>
            <person name="Zhou L.G."/>
            <person name="Ni X.B."/>
            <person name="Tian J.H."/>
            <person name="Sheng Y."/>
            <person name="Liu T."/>
            <person name="Pan Y.S."/>
            <person name="Xia L.Y."/>
            <person name="Li J."/>
            <person name="Zhao F."/>
            <person name="Cao W.C."/>
        </authorList>
    </citation>
    <scope>NUCLEOTIDE SEQUENCE [LARGE SCALE GENOMIC DNA]</scope>
    <source>
        <strain evidence="1">HaeL-2018</strain>
    </source>
</reference>
<protein>
    <submittedName>
        <fullName evidence="1">Uncharacterized protein</fullName>
    </submittedName>
</protein>
<comment type="caution">
    <text evidence="1">The sequence shown here is derived from an EMBL/GenBank/DDBJ whole genome shotgun (WGS) entry which is preliminary data.</text>
</comment>
<name>A0A9J6FQV1_HAELO</name>
<proteinExistence type="predicted"/>